<keyword evidence="2" id="KW-1185">Reference proteome</keyword>
<evidence type="ECO:0000313" key="2">
    <source>
        <dbReference type="Proteomes" id="UP000828941"/>
    </source>
</evidence>
<evidence type="ECO:0000313" key="1">
    <source>
        <dbReference type="EMBL" id="KAI4351309.1"/>
    </source>
</evidence>
<comment type="caution">
    <text evidence="1">The sequence shown here is derived from an EMBL/GenBank/DDBJ whole genome shotgun (WGS) entry which is preliminary data.</text>
</comment>
<organism evidence="1 2">
    <name type="scientific">Bauhinia variegata</name>
    <name type="common">Purple orchid tree</name>
    <name type="synonym">Phanera variegata</name>
    <dbReference type="NCBI Taxonomy" id="167791"/>
    <lineage>
        <taxon>Eukaryota</taxon>
        <taxon>Viridiplantae</taxon>
        <taxon>Streptophyta</taxon>
        <taxon>Embryophyta</taxon>
        <taxon>Tracheophyta</taxon>
        <taxon>Spermatophyta</taxon>
        <taxon>Magnoliopsida</taxon>
        <taxon>eudicotyledons</taxon>
        <taxon>Gunneridae</taxon>
        <taxon>Pentapetalae</taxon>
        <taxon>rosids</taxon>
        <taxon>fabids</taxon>
        <taxon>Fabales</taxon>
        <taxon>Fabaceae</taxon>
        <taxon>Cercidoideae</taxon>
        <taxon>Cercideae</taxon>
        <taxon>Bauhiniinae</taxon>
        <taxon>Bauhinia</taxon>
    </lineage>
</organism>
<sequence>METVKASNDSLARCPIGASSNVQEVSLQSFICLSSSMTQRMEFLETNTLEDSSTKHKEKRSMIHFDGVLTNPLEDGVGCRVNSLEAKKTSLEVNSRFYVSSLSIDSNVMAKFSTNPKKEKKEKEKENVSSDNKEAAGISFFQEAPSTITIEDEFLGEKKCL</sequence>
<reference evidence="1 2" key="1">
    <citation type="journal article" date="2022" name="DNA Res.">
        <title>Chromosomal-level genome assembly of the orchid tree Bauhinia variegata (Leguminosae; Cercidoideae) supports the allotetraploid origin hypothesis of Bauhinia.</title>
        <authorList>
            <person name="Zhong Y."/>
            <person name="Chen Y."/>
            <person name="Zheng D."/>
            <person name="Pang J."/>
            <person name="Liu Y."/>
            <person name="Luo S."/>
            <person name="Meng S."/>
            <person name="Qian L."/>
            <person name="Wei D."/>
            <person name="Dai S."/>
            <person name="Zhou R."/>
        </authorList>
    </citation>
    <scope>NUCLEOTIDE SEQUENCE [LARGE SCALE GENOMIC DNA]</scope>
    <source>
        <strain evidence="1">BV-YZ2020</strain>
    </source>
</reference>
<dbReference type="EMBL" id="CM039428">
    <property type="protein sequence ID" value="KAI4351309.1"/>
    <property type="molecule type" value="Genomic_DNA"/>
</dbReference>
<protein>
    <submittedName>
        <fullName evidence="1">Uncharacterized protein</fullName>
    </submittedName>
</protein>
<accession>A0ACB9PTI1</accession>
<dbReference type="Proteomes" id="UP000828941">
    <property type="component" value="Chromosome 3"/>
</dbReference>
<gene>
    <name evidence="1" type="ORF">L6164_005685</name>
</gene>
<name>A0ACB9PTI1_BAUVA</name>
<proteinExistence type="predicted"/>